<keyword evidence="1" id="KW-1133">Transmembrane helix</keyword>
<organism evidence="2 3">
    <name type="scientific">Metabacillus halosaccharovorans</name>
    <dbReference type="NCBI Taxonomy" id="930124"/>
    <lineage>
        <taxon>Bacteria</taxon>
        <taxon>Bacillati</taxon>
        <taxon>Bacillota</taxon>
        <taxon>Bacilli</taxon>
        <taxon>Bacillales</taxon>
        <taxon>Bacillaceae</taxon>
        <taxon>Metabacillus</taxon>
    </lineage>
</organism>
<accession>A0ABT3DBW8</accession>
<reference evidence="2 3" key="1">
    <citation type="submission" date="2022-10" db="EMBL/GenBank/DDBJ databases">
        <title>Draft genome assembly of moderately radiation resistant bacterium Metabacillus halosaccharovorans.</title>
        <authorList>
            <person name="Pal S."/>
            <person name="Gopinathan A."/>
        </authorList>
    </citation>
    <scope>NUCLEOTIDE SEQUENCE [LARGE SCALE GENOMIC DNA]</scope>
    <source>
        <strain evidence="2 3">VITHBRA001</strain>
    </source>
</reference>
<dbReference type="RefSeq" id="WP_264141509.1">
    <property type="nucleotide sequence ID" value="NZ_JAOYEY010000020.1"/>
</dbReference>
<feature type="transmembrane region" description="Helical" evidence="1">
    <location>
        <begin position="81"/>
        <end position="100"/>
    </location>
</feature>
<evidence type="ECO:0000313" key="2">
    <source>
        <dbReference type="EMBL" id="MCV9884555.1"/>
    </source>
</evidence>
<evidence type="ECO:0000313" key="3">
    <source>
        <dbReference type="Proteomes" id="UP001526147"/>
    </source>
</evidence>
<proteinExistence type="predicted"/>
<evidence type="ECO:0000256" key="1">
    <source>
        <dbReference type="SAM" id="Phobius"/>
    </source>
</evidence>
<keyword evidence="3" id="KW-1185">Reference proteome</keyword>
<name>A0ABT3DBW8_9BACI</name>
<dbReference type="Proteomes" id="UP001526147">
    <property type="component" value="Unassembled WGS sequence"/>
</dbReference>
<protein>
    <submittedName>
        <fullName evidence="2">YesL family protein</fullName>
    </submittedName>
</protein>
<sequence>MAQGWKSAFVRFTEWFSRIAYINLLWIGFTLLGLVVFGFIPATVAMFAVMRKWQKGNLNEPVLQSFWNFYRKEFAKSNSTGFVIVIIGYILYADIFILNFDDSLTMQIVKLLLYILAFVYLMILAFFFPVYVHFDMKWYQYLKMVTLMVFAAPLQAVLMLLIGYGMFFVLAKMPILMLFLLGSLISYVWLLIALPTFTRLEQRTSPNGK</sequence>
<feature type="transmembrane region" description="Helical" evidence="1">
    <location>
        <begin position="144"/>
        <end position="169"/>
    </location>
</feature>
<dbReference type="Pfam" id="PF04854">
    <property type="entry name" value="DUF624"/>
    <property type="match status" value="1"/>
</dbReference>
<dbReference type="EMBL" id="JAOYEY010000020">
    <property type="protein sequence ID" value="MCV9884555.1"/>
    <property type="molecule type" value="Genomic_DNA"/>
</dbReference>
<gene>
    <name evidence="2" type="ORF">OIH86_02700</name>
</gene>
<feature type="transmembrane region" description="Helical" evidence="1">
    <location>
        <begin position="112"/>
        <end position="132"/>
    </location>
</feature>
<keyword evidence="1" id="KW-0812">Transmembrane</keyword>
<feature type="transmembrane region" description="Helical" evidence="1">
    <location>
        <begin position="175"/>
        <end position="194"/>
    </location>
</feature>
<feature type="transmembrane region" description="Helical" evidence="1">
    <location>
        <begin position="20"/>
        <end position="49"/>
    </location>
</feature>
<dbReference type="InterPro" id="IPR006938">
    <property type="entry name" value="DUF624"/>
</dbReference>
<comment type="caution">
    <text evidence="2">The sequence shown here is derived from an EMBL/GenBank/DDBJ whole genome shotgun (WGS) entry which is preliminary data.</text>
</comment>
<keyword evidence="1" id="KW-0472">Membrane</keyword>